<reference evidence="2 3" key="1">
    <citation type="submission" date="2024-03" db="EMBL/GenBank/DDBJ databases">
        <title>Novel species of the genus Variovorax.</title>
        <authorList>
            <person name="Liu Q."/>
            <person name="Xin Y.-H."/>
        </authorList>
    </citation>
    <scope>NUCLEOTIDE SEQUENCE [LARGE SCALE GENOMIC DNA]</scope>
    <source>
        <strain evidence="2 3">KACC 18901</strain>
    </source>
</reference>
<feature type="transmembrane region" description="Helical" evidence="1">
    <location>
        <begin position="20"/>
        <end position="43"/>
    </location>
</feature>
<keyword evidence="1" id="KW-0812">Transmembrane</keyword>
<keyword evidence="1" id="KW-1133">Transmembrane helix</keyword>
<dbReference type="Pfam" id="PF16074">
    <property type="entry name" value="PilW"/>
    <property type="match status" value="1"/>
</dbReference>
<proteinExistence type="predicted"/>
<sequence length="304" mass="31973">MRPHSPSRPRRPQRQRGVTLVELMVALTIGLILVIIASAIYLYSKQSYNAVSENSQMEENGRFAINLLTKSIQSAGFAMVDPTAPGPTLPLGDKLAGCEFGYVNANSTAALTMADLACRTATPTGQRPSAAIFTRYETDTPAATGGKQQGYDCTNAAAASKQLAGGVQTYEVRSYFFVSQVNVQTPSGTKSMGQLGCASDATPVVNGVPVGLVLRSQPMVPGIEQLAFNYISTAGKVVPIPTSAPDWQDIAAVDVCVLARTIQASGNDTATGYTDCYGTAITAGPSESYRTYRATVALRNTAAP</sequence>
<dbReference type="EMBL" id="JBBKZS010000016">
    <property type="protein sequence ID" value="MEJ8858359.1"/>
    <property type="molecule type" value="Genomic_DNA"/>
</dbReference>
<keyword evidence="1" id="KW-0472">Membrane</keyword>
<evidence type="ECO:0000313" key="2">
    <source>
        <dbReference type="EMBL" id="MEJ8858359.1"/>
    </source>
</evidence>
<dbReference type="InterPro" id="IPR012902">
    <property type="entry name" value="N_methyl_site"/>
</dbReference>
<accession>A0ABU8XF79</accession>
<evidence type="ECO:0000313" key="3">
    <source>
        <dbReference type="Proteomes" id="UP001367030"/>
    </source>
</evidence>
<keyword evidence="3" id="KW-1185">Reference proteome</keyword>
<evidence type="ECO:0000256" key="1">
    <source>
        <dbReference type="SAM" id="Phobius"/>
    </source>
</evidence>
<dbReference type="RefSeq" id="WP_340338422.1">
    <property type="nucleotide sequence ID" value="NZ_JBBKZS010000016.1"/>
</dbReference>
<dbReference type="NCBIfam" id="TIGR02532">
    <property type="entry name" value="IV_pilin_GFxxxE"/>
    <property type="match status" value="1"/>
</dbReference>
<gene>
    <name evidence="2" type="ORF">WKW79_27580</name>
</gene>
<dbReference type="Pfam" id="PF07963">
    <property type="entry name" value="N_methyl"/>
    <property type="match status" value="1"/>
</dbReference>
<dbReference type="Proteomes" id="UP001367030">
    <property type="component" value="Unassembled WGS sequence"/>
</dbReference>
<comment type="caution">
    <text evidence="2">The sequence shown here is derived from an EMBL/GenBank/DDBJ whole genome shotgun (WGS) entry which is preliminary data.</text>
</comment>
<dbReference type="PROSITE" id="PS00409">
    <property type="entry name" value="PROKAR_NTER_METHYL"/>
    <property type="match status" value="1"/>
</dbReference>
<organism evidence="2 3">
    <name type="scientific">Variovorax robiniae</name>
    <dbReference type="NCBI Taxonomy" id="1836199"/>
    <lineage>
        <taxon>Bacteria</taxon>
        <taxon>Pseudomonadati</taxon>
        <taxon>Pseudomonadota</taxon>
        <taxon>Betaproteobacteria</taxon>
        <taxon>Burkholderiales</taxon>
        <taxon>Comamonadaceae</taxon>
        <taxon>Variovorax</taxon>
    </lineage>
</organism>
<name>A0ABU8XF79_9BURK</name>
<dbReference type="InterPro" id="IPR032092">
    <property type="entry name" value="PilW"/>
</dbReference>
<protein>
    <submittedName>
        <fullName evidence="2">PilW family protein</fullName>
    </submittedName>
</protein>